<evidence type="ECO:0000313" key="27">
    <source>
        <dbReference type="RefSeq" id="XP_029027333.1"/>
    </source>
</evidence>
<sequence length="372" mass="42307">MASMEADVQGKDAGRSDSDLCFSKKNCVRLCVATVGLFTFIGLCLTYLPDEHKPIPLFRAPKRAVTLLIWANPFGTRDIPNCSALYKIDGCRITDDRSEYARADAVVFHHREIGAGSVQLPSEPRPSAQKWIWMNYESPSHSPRLGSFEGVFNLTMSYRKDSSIFIPYGSVVPVGREVTGVAQPLSTPSDSELSRPHFVAWVVSNWSQNQARVILYNKLRQYIDVDVFGHGHRPLPPESGNNVVQLVRQYLFYLAMENSQHTDYMTEKLWNSIEAGAVPVVLGPSRKNYERFLPPEAFIHVDDFPTVEELARYLQTLRVNPGRLKKHLDWRKGYSMHQIVFWREQYCTACKAVRSSLGKTDVVQNLGEWYKS</sequence>
<name>A0A6P7PAQ6_BETSP</name>
<dbReference type="PANTHER" id="PTHR11929">
    <property type="entry name" value="ALPHA- 1,3 -FUCOSYLTRANSFERASE"/>
    <property type="match status" value="1"/>
</dbReference>
<evidence type="ECO:0000256" key="7">
    <source>
        <dbReference type="ARBA" id="ARBA00022692"/>
    </source>
</evidence>
<dbReference type="PANTHER" id="PTHR11929:SF132">
    <property type="entry name" value="ALPHA-(1,3)-FUCOSYLTRANSFERASE 4"/>
    <property type="match status" value="1"/>
</dbReference>
<dbReference type="GO" id="GO:0017083">
    <property type="term" value="F:4-galactosyl-N-acetylglucosaminide 3-alpha-L-fucosyltransferase activity"/>
    <property type="evidence" value="ECO:0007669"/>
    <property type="project" value="UniProtKB-EC"/>
</dbReference>
<dbReference type="GO" id="GO:0000139">
    <property type="term" value="C:Golgi membrane"/>
    <property type="evidence" value="ECO:0007669"/>
    <property type="project" value="UniProtKB-SubCell"/>
</dbReference>
<dbReference type="InterPro" id="IPR038577">
    <property type="entry name" value="GT10-like_C_sf"/>
</dbReference>
<evidence type="ECO:0000256" key="21">
    <source>
        <dbReference type="ARBA" id="ARBA00048647"/>
    </source>
</evidence>
<dbReference type="GO" id="GO:0032580">
    <property type="term" value="C:Golgi cisterna membrane"/>
    <property type="evidence" value="ECO:0007669"/>
    <property type="project" value="UniProtKB-SubCell"/>
</dbReference>
<comment type="catalytic activity">
    <reaction evidence="21">
        <text>L-seryl-[protein] + GDP-beta-L-fucose = 3-O-(alpha-L-fucosyl)-L-seryl-[protein] + GDP + H(+)</text>
        <dbReference type="Rhea" id="RHEA:63644"/>
        <dbReference type="Rhea" id="RHEA-COMP:9863"/>
        <dbReference type="Rhea" id="RHEA-COMP:17914"/>
        <dbReference type="ChEBI" id="CHEBI:15378"/>
        <dbReference type="ChEBI" id="CHEBI:29999"/>
        <dbReference type="ChEBI" id="CHEBI:57273"/>
        <dbReference type="ChEBI" id="CHEBI:58189"/>
        <dbReference type="ChEBI" id="CHEBI:189632"/>
        <dbReference type="EC" id="2.4.1.221"/>
    </reaction>
    <physiologicalReaction direction="left-to-right" evidence="21">
        <dbReference type="Rhea" id="RHEA:63645"/>
    </physiologicalReaction>
</comment>
<organism evidence="26 27">
    <name type="scientific">Betta splendens</name>
    <name type="common">Siamese fighting fish</name>
    <dbReference type="NCBI Taxonomy" id="158456"/>
    <lineage>
        <taxon>Eukaryota</taxon>
        <taxon>Metazoa</taxon>
        <taxon>Chordata</taxon>
        <taxon>Craniata</taxon>
        <taxon>Vertebrata</taxon>
        <taxon>Euteleostomi</taxon>
        <taxon>Actinopterygii</taxon>
        <taxon>Neopterygii</taxon>
        <taxon>Teleostei</taxon>
        <taxon>Neoteleostei</taxon>
        <taxon>Acanthomorphata</taxon>
        <taxon>Anabantaria</taxon>
        <taxon>Anabantiformes</taxon>
        <taxon>Anabantoidei</taxon>
        <taxon>Osphronemidae</taxon>
        <taxon>Betta</taxon>
    </lineage>
</organism>
<dbReference type="InterPro" id="IPR001503">
    <property type="entry name" value="Glyco_trans_10"/>
</dbReference>
<dbReference type="RefSeq" id="XP_029027333.1">
    <property type="nucleotide sequence ID" value="XM_029171500.3"/>
</dbReference>
<keyword evidence="5 23" id="KW-0328">Glycosyltransferase</keyword>
<evidence type="ECO:0000256" key="13">
    <source>
        <dbReference type="ARBA" id="ARBA00023180"/>
    </source>
</evidence>
<evidence type="ECO:0000256" key="5">
    <source>
        <dbReference type="ARBA" id="ARBA00022676"/>
    </source>
</evidence>
<evidence type="ECO:0000256" key="14">
    <source>
        <dbReference type="ARBA" id="ARBA00023198"/>
    </source>
</evidence>
<evidence type="ECO:0000256" key="15">
    <source>
        <dbReference type="ARBA" id="ARBA00029329"/>
    </source>
</evidence>
<dbReference type="UniPathway" id="UPA00378"/>
<dbReference type="GeneID" id="114868122"/>
<dbReference type="Pfam" id="PF17039">
    <property type="entry name" value="Glyco_tran_10_N"/>
    <property type="match status" value="1"/>
</dbReference>
<evidence type="ECO:0000256" key="11">
    <source>
        <dbReference type="ARBA" id="ARBA00023034"/>
    </source>
</evidence>
<feature type="domain" description="Fucosyltransferase C-terminal" evidence="24">
    <location>
        <begin position="195"/>
        <end position="369"/>
    </location>
</feature>
<comment type="catalytic activity">
    <reaction evidence="18">
        <text>an N-acetyl-alpha-neuraminyl-(2-&gt;3)-beta-D-galactosyl-(1-&gt;4)-N-acetyl-beta-D-glucosaminyl derivative + GDP-beta-L-fucose = an alpha-Neu5Ac-(2-&gt;3)-beta-D-Gal-(1-&gt;4)-[alpha-L-Fuc-(1-&gt;3)]-beta-D-GlcNAc derivative + GDP + H(+)</text>
        <dbReference type="Rhea" id="RHEA:56076"/>
        <dbReference type="ChEBI" id="CHEBI:15378"/>
        <dbReference type="ChEBI" id="CHEBI:57273"/>
        <dbReference type="ChEBI" id="CHEBI:58189"/>
        <dbReference type="ChEBI" id="CHEBI:136545"/>
        <dbReference type="ChEBI" id="CHEBI:139509"/>
    </reaction>
    <physiologicalReaction direction="left-to-right" evidence="18">
        <dbReference type="Rhea" id="RHEA:56077"/>
    </physiologicalReaction>
</comment>
<keyword evidence="13" id="KW-0325">Glycoprotein</keyword>
<dbReference type="OrthoDB" id="427096at2759"/>
<evidence type="ECO:0000259" key="25">
    <source>
        <dbReference type="Pfam" id="PF17039"/>
    </source>
</evidence>
<evidence type="ECO:0000256" key="8">
    <source>
        <dbReference type="ARBA" id="ARBA00022824"/>
    </source>
</evidence>
<evidence type="ECO:0000256" key="18">
    <source>
        <dbReference type="ARBA" id="ARBA00036481"/>
    </source>
</evidence>
<dbReference type="Gene3D" id="3.40.50.11660">
    <property type="entry name" value="Glycosyl transferase family 10, C-terminal domain"/>
    <property type="match status" value="1"/>
</dbReference>
<dbReference type="SUPFAM" id="SSF53756">
    <property type="entry name" value="UDP-Glycosyltransferase/glycogen phosphorylase"/>
    <property type="match status" value="1"/>
</dbReference>
<feature type="domain" description="Fucosyltransferase N-terminal" evidence="25">
    <location>
        <begin position="64"/>
        <end position="169"/>
    </location>
</feature>
<dbReference type="EC" id="2.4.1.-" evidence="23"/>
<dbReference type="InterPro" id="IPR031481">
    <property type="entry name" value="Glyco_tran_10_N"/>
</dbReference>
<keyword evidence="12 23" id="KW-0472">Membrane</keyword>
<keyword evidence="11 23" id="KW-0333">Golgi apparatus</keyword>
<evidence type="ECO:0000256" key="9">
    <source>
        <dbReference type="ARBA" id="ARBA00022968"/>
    </source>
</evidence>
<dbReference type="FunFam" id="3.40.50.11660:FF:000002">
    <property type="entry name" value="Alpha-(1,3)-fucosyltransferase"/>
    <property type="match status" value="1"/>
</dbReference>
<comment type="subcellular location">
    <subcellularLocation>
        <location evidence="2">Endoplasmic reticulum membrane</location>
        <topology evidence="2">Single-pass type II membrane protein</topology>
    </subcellularLocation>
    <subcellularLocation>
        <location evidence="1">Golgi apparatus membrane</location>
        <topology evidence="1">Single-pass type II membrane protein</topology>
    </subcellularLocation>
    <subcellularLocation>
        <location evidence="23">Golgi apparatus</location>
        <location evidence="23">Golgi stack membrane</location>
        <topology evidence="23">Single-pass type II membrane protein</topology>
    </subcellularLocation>
</comment>
<keyword evidence="7 23" id="KW-0812">Transmembrane</keyword>
<accession>A0A6P7PAQ6</accession>
<dbReference type="InParanoid" id="A0A6P7PAQ6"/>
<keyword evidence="9" id="KW-0735">Signal-anchor</keyword>
<comment type="catalytic activity">
    <reaction evidence="16">
        <text>an alpha-Neu5Ac-(2-&gt;3)-beta-D-Gal-(1-&gt;4)-beta-D-GlcNAc6S derivative + GDP-beta-L-fucose = an alpha-Neu5Ac-(2-&gt;3)-beta-D-Gal-(1-&gt;4)-[alpha-L-Fuc-(1-&gt;3)]-beta-D-GlcNAc6S derivative + GDP + H(+)</text>
        <dbReference type="Rhea" id="RHEA:62004"/>
        <dbReference type="ChEBI" id="CHEBI:15378"/>
        <dbReference type="ChEBI" id="CHEBI:57273"/>
        <dbReference type="ChEBI" id="CHEBI:58189"/>
        <dbReference type="ChEBI" id="CHEBI:145344"/>
        <dbReference type="ChEBI" id="CHEBI:145345"/>
    </reaction>
    <physiologicalReaction direction="left-to-right" evidence="16">
        <dbReference type="Rhea" id="RHEA:62005"/>
    </physiologicalReaction>
</comment>
<dbReference type="Proteomes" id="UP000515150">
    <property type="component" value="Chromosome 13"/>
</dbReference>
<evidence type="ECO:0000256" key="20">
    <source>
        <dbReference type="ARBA" id="ARBA00047273"/>
    </source>
</evidence>
<evidence type="ECO:0000259" key="24">
    <source>
        <dbReference type="Pfam" id="PF00852"/>
    </source>
</evidence>
<comment type="catalytic activity">
    <reaction evidence="17">
        <text>an alpha-Neu5Ac-(2-&gt;3)-beta-D-Gal-(1-&gt;4)-beta-D-GlcNAc-(1-&gt;3)-beta-D-Gal-(1-&gt;4)-beta-D-GlcNAc derivative + GDP-beta-L-fucose = an alpha-Neu5Ac-(2-&gt;3)-beta-D-Gal-(1-&gt;4)-beta-D-GlcNAc-(1-&gt;3)-beta-D-Gal-(1-&gt;4)-[alpha-L-Fuc-(1-&gt;3)]-beta-D-GlcNAc derivative + GDP + H(+)</text>
        <dbReference type="Rhea" id="RHEA:68044"/>
        <dbReference type="ChEBI" id="CHEBI:15378"/>
        <dbReference type="ChEBI" id="CHEBI:57273"/>
        <dbReference type="ChEBI" id="CHEBI:58189"/>
        <dbReference type="ChEBI" id="CHEBI:145343"/>
        <dbReference type="ChEBI" id="CHEBI:176900"/>
    </reaction>
    <physiologicalReaction direction="left-to-right" evidence="17">
        <dbReference type="Rhea" id="RHEA:68045"/>
    </physiologicalReaction>
</comment>
<evidence type="ECO:0000256" key="4">
    <source>
        <dbReference type="ARBA" id="ARBA00008919"/>
    </source>
</evidence>
<dbReference type="KEGG" id="bspl:114868122"/>
<feature type="transmembrane region" description="Helical" evidence="23">
    <location>
        <begin position="27"/>
        <end position="48"/>
    </location>
</feature>
<keyword evidence="14" id="KW-0395">Inflammatory response</keyword>
<protein>
    <recommendedName>
        <fullName evidence="23">Fucosyltransferase</fullName>
        <ecNumber evidence="23">2.4.1.-</ecNumber>
    </recommendedName>
</protein>
<comment type="catalytic activity">
    <reaction evidence="15">
        <text>a beta-D-galactosyl-(1-&gt;4)-N-acetyl-beta-D-glucosaminyl derivative + GDP-beta-L-fucose = a beta-D-galactosyl-(1-&gt;4)-[alpha-L-fucosyl-(1-&gt;3)]-N-acetyl-beta-D-glucosaminyl derivative + GDP + H(+)</text>
        <dbReference type="Rhea" id="RHEA:14257"/>
        <dbReference type="ChEBI" id="CHEBI:15378"/>
        <dbReference type="ChEBI" id="CHEBI:57273"/>
        <dbReference type="ChEBI" id="CHEBI:58189"/>
        <dbReference type="ChEBI" id="CHEBI:133507"/>
        <dbReference type="ChEBI" id="CHEBI:137941"/>
        <dbReference type="EC" id="2.4.1.152"/>
    </reaction>
    <physiologicalReaction direction="left-to-right" evidence="15">
        <dbReference type="Rhea" id="RHEA:14258"/>
    </physiologicalReaction>
</comment>
<evidence type="ECO:0000256" key="1">
    <source>
        <dbReference type="ARBA" id="ARBA00004323"/>
    </source>
</evidence>
<dbReference type="GO" id="GO:0005789">
    <property type="term" value="C:endoplasmic reticulum membrane"/>
    <property type="evidence" value="ECO:0007669"/>
    <property type="project" value="UniProtKB-SubCell"/>
</dbReference>
<evidence type="ECO:0000256" key="17">
    <source>
        <dbReference type="ARBA" id="ARBA00036234"/>
    </source>
</evidence>
<comment type="function">
    <text evidence="22">Protein O-fucosyltransferase that specifically catalyzes O-fucosylation of serine or threonine residues in EMI domains of target proteins. Attaches fucose through an O-glycosidic linkage. O-fucosylation of EMI domain-containing proteins may be required for facilitating protein folding and secretion.</text>
</comment>
<keyword evidence="26" id="KW-1185">Reference proteome</keyword>
<dbReference type="GO" id="GO:0006954">
    <property type="term" value="P:inflammatory response"/>
    <property type="evidence" value="ECO:0007669"/>
    <property type="project" value="UniProtKB-KW"/>
</dbReference>
<keyword evidence="8" id="KW-0256">Endoplasmic reticulum</keyword>
<evidence type="ECO:0000256" key="6">
    <source>
        <dbReference type="ARBA" id="ARBA00022679"/>
    </source>
</evidence>
<comment type="pathway">
    <text evidence="3">Protein modification; protein glycosylation.</text>
</comment>
<proteinExistence type="inferred from homology"/>
<dbReference type="AlphaFoldDB" id="A0A6P7PAQ6"/>
<evidence type="ECO:0000256" key="19">
    <source>
        <dbReference type="ARBA" id="ARBA00046186"/>
    </source>
</evidence>
<evidence type="ECO:0000256" key="2">
    <source>
        <dbReference type="ARBA" id="ARBA00004648"/>
    </source>
</evidence>
<keyword evidence="6 23" id="KW-0808">Transferase</keyword>
<dbReference type="Pfam" id="PF00852">
    <property type="entry name" value="Glyco_transf_10"/>
    <property type="match status" value="1"/>
</dbReference>
<comment type="function">
    <text evidence="19">Catalyzes alpha(1-&gt;3) linkage of fucosyl moiety transferred from GDP-beta-L-fucose to N-acetyl glucosamine (GlcNAc) within type 2 lactosamine (LacNAc, Gal-beta(1-&gt;4)GlcNAc) glycan attached to N- or O-linked glycoproteins. Robustly fucosylates nonsialylated distal LacNAc unit of the polylactosamine chain to form Lewis X antigen (CD15), a glycan determinant known to mediate important cellular functions in development and immunity. Fucosylates with lower efficiency sialylated LacNAc acceptors to form sialyl Lewis X and 6-sulfo sialyl Lewis X determinants that serve as recognition epitopes for C-type lectins. Together with FUT7 contributes to SELE, SELL and SELP selectin ligand biosynthesis and selectin-dependent lymphocyte homing, leukocyte migration and blood leukocyte homeostasis. In a cell type specific manner, may also fucosylate the internal LacNAc unit of the polylactosamine chain to form VIM-2 antigen that serves as recognition epitope for SELE.</text>
</comment>
<evidence type="ECO:0000256" key="22">
    <source>
        <dbReference type="ARBA" id="ARBA00058658"/>
    </source>
</evidence>
<gene>
    <name evidence="27" type="primary">LOC114868122</name>
</gene>
<comment type="similarity">
    <text evidence="4 23">Belongs to the glycosyltransferase 10 family.</text>
</comment>
<evidence type="ECO:0000256" key="10">
    <source>
        <dbReference type="ARBA" id="ARBA00022989"/>
    </source>
</evidence>
<evidence type="ECO:0000256" key="12">
    <source>
        <dbReference type="ARBA" id="ARBA00023136"/>
    </source>
</evidence>
<dbReference type="GO" id="GO:0046922">
    <property type="term" value="F:peptide-O-fucosyltransferase activity"/>
    <property type="evidence" value="ECO:0007669"/>
    <property type="project" value="UniProtKB-EC"/>
</dbReference>
<comment type="catalytic activity">
    <reaction evidence="20">
        <text>L-threonyl-[protein] + GDP-beta-L-fucose = 3-O-(alpha-L-fucosyl)-L-threonyl-[protein] + GDP + H(+)</text>
        <dbReference type="Rhea" id="RHEA:70491"/>
        <dbReference type="Rhea" id="RHEA-COMP:11060"/>
        <dbReference type="Rhea" id="RHEA-COMP:17915"/>
        <dbReference type="ChEBI" id="CHEBI:15378"/>
        <dbReference type="ChEBI" id="CHEBI:30013"/>
        <dbReference type="ChEBI" id="CHEBI:57273"/>
        <dbReference type="ChEBI" id="CHEBI:58189"/>
        <dbReference type="ChEBI" id="CHEBI:189631"/>
        <dbReference type="EC" id="2.4.1.221"/>
    </reaction>
    <physiologicalReaction direction="left-to-right" evidence="20">
        <dbReference type="Rhea" id="RHEA:70492"/>
    </physiologicalReaction>
</comment>
<keyword evidence="10 23" id="KW-1133">Transmembrane helix</keyword>
<evidence type="ECO:0000256" key="23">
    <source>
        <dbReference type="RuleBase" id="RU003832"/>
    </source>
</evidence>
<evidence type="ECO:0000256" key="3">
    <source>
        <dbReference type="ARBA" id="ARBA00004922"/>
    </source>
</evidence>
<evidence type="ECO:0000313" key="26">
    <source>
        <dbReference type="Proteomes" id="UP000515150"/>
    </source>
</evidence>
<evidence type="ECO:0000256" key="16">
    <source>
        <dbReference type="ARBA" id="ARBA00035849"/>
    </source>
</evidence>
<dbReference type="InterPro" id="IPR055270">
    <property type="entry name" value="Glyco_tran_10_C"/>
</dbReference>
<reference evidence="27" key="1">
    <citation type="submission" date="2025-08" db="UniProtKB">
        <authorList>
            <consortium name="RefSeq"/>
        </authorList>
    </citation>
    <scope>IDENTIFICATION</scope>
</reference>